<proteinExistence type="inferred from homology"/>
<keyword evidence="3 4" id="KW-0413">Isomerase</keyword>
<dbReference type="Proteomes" id="UP000028252">
    <property type="component" value="Unassembled WGS sequence"/>
</dbReference>
<dbReference type="PANTHER" id="PTHR11122">
    <property type="entry name" value="APOSPORY-ASSOCIATED PROTEIN C-RELATED"/>
    <property type="match status" value="1"/>
</dbReference>
<comment type="catalytic activity">
    <reaction evidence="1">
        <text>alpha-D-glucose 6-phosphate = beta-D-glucose 6-phosphate</text>
        <dbReference type="Rhea" id="RHEA:16249"/>
        <dbReference type="ChEBI" id="CHEBI:58225"/>
        <dbReference type="ChEBI" id="CHEBI:58247"/>
        <dbReference type="EC" id="5.1.3.15"/>
    </reaction>
</comment>
<protein>
    <recommendedName>
        <fullName evidence="4">Putative glucose-6-phosphate 1-epimerase</fullName>
        <ecNumber evidence="4">5.1.3.15</ecNumber>
    </recommendedName>
</protein>
<organism evidence="6 7">
    <name type="scientific">Marinobacterium lacunae</name>
    <dbReference type="NCBI Taxonomy" id="1232683"/>
    <lineage>
        <taxon>Bacteria</taxon>
        <taxon>Pseudomonadati</taxon>
        <taxon>Pseudomonadota</taxon>
        <taxon>Gammaproteobacteria</taxon>
        <taxon>Oceanospirillales</taxon>
        <taxon>Oceanospirillaceae</taxon>
        <taxon>Marinobacterium</taxon>
    </lineage>
</organism>
<dbReference type="RefSeq" id="WP_051692856.1">
    <property type="nucleotide sequence ID" value="NZ_JMQN01000030.1"/>
</dbReference>
<dbReference type="InterPro" id="IPR014718">
    <property type="entry name" value="GH-type_carb-bd"/>
</dbReference>
<dbReference type="GO" id="GO:0030246">
    <property type="term" value="F:carbohydrate binding"/>
    <property type="evidence" value="ECO:0007669"/>
    <property type="project" value="UniProtKB-UniRule"/>
</dbReference>
<dbReference type="eggNOG" id="COG0676">
    <property type="taxonomic scope" value="Bacteria"/>
</dbReference>
<evidence type="ECO:0000256" key="1">
    <source>
        <dbReference type="ARBA" id="ARBA00001096"/>
    </source>
</evidence>
<sequence>MFESFTLPERVCFHPGPGQLPLCELSSPAGRAVISLQGAQVLSYTPTGQPDLLWVSPLSLYQQGKSIRGGIPVCWPWFGDHAEDADKPAHGFARNALWQVRSSFADDEKTHIQLGLTESATTEGLWPTPFDLTLDIELGTTLKLTLTTRNTGPHSVVITEALHTYFSVSGTDKIQIEGLKDCRYRDKLEGFAVKPQQEELTPTPPLDRVYDHAESNLRLIDNGLGRVITIDKRSSESTIVWNPGQAVAATIEDIGAEASTRYICIESGNALQNAVSIPPDTCHALVMELTSTPLSVD</sequence>
<accession>A0A081FYR4</accession>
<dbReference type="Pfam" id="PF01263">
    <property type="entry name" value="Aldose_epim"/>
    <property type="match status" value="1"/>
</dbReference>
<evidence type="ECO:0000256" key="4">
    <source>
        <dbReference type="PIRNR" id="PIRNR016020"/>
    </source>
</evidence>
<dbReference type="CDD" id="cd09020">
    <property type="entry name" value="D-hex-6-P-epi_like"/>
    <property type="match status" value="1"/>
</dbReference>
<dbReference type="GO" id="GO:0005975">
    <property type="term" value="P:carbohydrate metabolic process"/>
    <property type="evidence" value="ECO:0007669"/>
    <property type="project" value="InterPro"/>
</dbReference>
<evidence type="ECO:0000256" key="3">
    <source>
        <dbReference type="ARBA" id="ARBA00023235"/>
    </source>
</evidence>
<dbReference type="InterPro" id="IPR008183">
    <property type="entry name" value="Aldose_1/G6P_1-epimerase"/>
</dbReference>
<feature type="active site" evidence="5">
    <location>
        <position position="266"/>
    </location>
</feature>
<dbReference type="PIRSF" id="PIRSF016020">
    <property type="entry name" value="PHexose_mutarotase"/>
    <property type="match status" value="1"/>
</dbReference>
<comment type="similarity">
    <text evidence="2 4">Belongs to the glucose-6-phosphate 1-epimerase family.</text>
</comment>
<keyword evidence="7" id="KW-1185">Reference proteome</keyword>
<dbReference type="SUPFAM" id="SSF74650">
    <property type="entry name" value="Galactose mutarotase-like"/>
    <property type="match status" value="1"/>
</dbReference>
<gene>
    <name evidence="6" type="ORF">ADIMK_2125</name>
</gene>
<dbReference type="InterPro" id="IPR025532">
    <property type="entry name" value="G6P_1-epimerase"/>
</dbReference>
<name>A0A081FYR4_9GAMM</name>
<reference evidence="6 7" key="1">
    <citation type="submission" date="2014-04" db="EMBL/GenBank/DDBJ databases">
        <title>Marinobacterium kochiensis sp. nov., isolated from sediment sample collected from Kochi backwaters in Kerala, India.</title>
        <authorList>
            <person name="Singh A."/>
            <person name="Pinnaka A.K."/>
        </authorList>
    </citation>
    <scope>NUCLEOTIDE SEQUENCE [LARGE SCALE GENOMIC DNA]</scope>
    <source>
        <strain evidence="6 7">AK27</strain>
    </source>
</reference>
<evidence type="ECO:0000313" key="7">
    <source>
        <dbReference type="Proteomes" id="UP000028252"/>
    </source>
</evidence>
<dbReference type="EMBL" id="JMQN01000030">
    <property type="protein sequence ID" value="KEA63669.1"/>
    <property type="molecule type" value="Genomic_DNA"/>
</dbReference>
<dbReference type="PATRIC" id="fig|1232683.4.peg.2084"/>
<evidence type="ECO:0000256" key="5">
    <source>
        <dbReference type="PIRSR" id="PIRSR016020-1"/>
    </source>
</evidence>
<evidence type="ECO:0000313" key="6">
    <source>
        <dbReference type="EMBL" id="KEA63669.1"/>
    </source>
</evidence>
<dbReference type="InterPro" id="IPR011013">
    <property type="entry name" value="Gal_mutarotase_sf_dom"/>
</dbReference>
<dbReference type="GO" id="GO:0047938">
    <property type="term" value="F:glucose-6-phosphate 1-epimerase activity"/>
    <property type="evidence" value="ECO:0007669"/>
    <property type="project" value="UniProtKB-UniRule"/>
</dbReference>
<feature type="active site" evidence="5">
    <location>
        <position position="163"/>
    </location>
</feature>
<dbReference type="STRING" id="1232683.ADIMK_2125"/>
<evidence type="ECO:0000256" key="2">
    <source>
        <dbReference type="ARBA" id="ARBA00005866"/>
    </source>
</evidence>
<dbReference type="AlphaFoldDB" id="A0A081FYR4"/>
<dbReference type="EC" id="5.1.3.15" evidence="4"/>
<comment type="caution">
    <text evidence="6">The sequence shown here is derived from an EMBL/GenBank/DDBJ whole genome shotgun (WGS) entry which is preliminary data.</text>
</comment>
<dbReference type="Gene3D" id="2.70.98.10">
    <property type="match status" value="1"/>
</dbReference>
<dbReference type="PANTHER" id="PTHR11122:SF13">
    <property type="entry name" value="GLUCOSE-6-PHOSPHATE 1-EPIMERASE"/>
    <property type="match status" value="1"/>
</dbReference>